<accession>A0A2V2NB19</accession>
<protein>
    <submittedName>
        <fullName evidence="1">Uncharacterized protein</fullName>
    </submittedName>
</protein>
<sequence length="68" mass="7670">MSVINLLLEEIDELDTDDQEYLIDILQNRLRDKRRSDLASRGKEALLHAQSGCAKTGSFHGLWADLNG</sequence>
<evidence type="ECO:0000313" key="2">
    <source>
        <dbReference type="Proteomes" id="UP000245657"/>
    </source>
</evidence>
<evidence type="ECO:0000313" key="1">
    <source>
        <dbReference type="EMBL" id="PWR73678.1"/>
    </source>
</evidence>
<comment type="caution">
    <text evidence="1">The sequence shown here is derived from an EMBL/GenBank/DDBJ whole genome shotgun (WGS) entry which is preliminary data.</text>
</comment>
<dbReference type="Proteomes" id="UP000245657">
    <property type="component" value="Unassembled WGS sequence"/>
</dbReference>
<dbReference type="GeneID" id="97548993"/>
<dbReference type="EMBL" id="QGMY01000002">
    <property type="protein sequence ID" value="PWR73678.1"/>
    <property type="molecule type" value="Genomic_DNA"/>
</dbReference>
<name>A0A2V2NB19_9EURY</name>
<dbReference type="AlphaFoldDB" id="A0A2V2NB19"/>
<reference evidence="1 2" key="1">
    <citation type="submission" date="2018-05" db="EMBL/GenBank/DDBJ databases">
        <title>Draft genome of Methanospirillum lacunae Ki8-1.</title>
        <authorList>
            <person name="Dueholm M.S."/>
            <person name="Nielsen P.H."/>
            <person name="Bakmann L.F."/>
            <person name="Otzen D.E."/>
        </authorList>
    </citation>
    <scope>NUCLEOTIDE SEQUENCE [LARGE SCALE GENOMIC DNA]</scope>
    <source>
        <strain evidence="1 2">Ki8-1</strain>
    </source>
</reference>
<dbReference type="RefSeq" id="WP_109966959.1">
    <property type="nucleotide sequence ID" value="NZ_CP176093.1"/>
</dbReference>
<gene>
    <name evidence="1" type="ORF">DK846_00455</name>
</gene>
<dbReference type="OrthoDB" id="382897at2157"/>
<keyword evidence="2" id="KW-1185">Reference proteome</keyword>
<proteinExistence type="predicted"/>
<organism evidence="1 2">
    <name type="scientific">Methanospirillum lacunae</name>
    <dbReference type="NCBI Taxonomy" id="668570"/>
    <lineage>
        <taxon>Archaea</taxon>
        <taxon>Methanobacteriati</taxon>
        <taxon>Methanobacteriota</taxon>
        <taxon>Stenosarchaea group</taxon>
        <taxon>Methanomicrobia</taxon>
        <taxon>Methanomicrobiales</taxon>
        <taxon>Methanospirillaceae</taxon>
        <taxon>Methanospirillum</taxon>
    </lineage>
</organism>